<protein>
    <recommendedName>
        <fullName evidence="3">ParA family protein</fullName>
    </recommendedName>
</protein>
<evidence type="ECO:0000313" key="2">
    <source>
        <dbReference type="Proteomes" id="UP000323994"/>
    </source>
</evidence>
<proteinExistence type="predicted"/>
<evidence type="ECO:0000313" key="1">
    <source>
        <dbReference type="EMBL" id="KAA6439924.1"/>
    </source>
</evidence>
<name>A0A5M8QYZ8_9BACT</name>
<dbReference type="EMBL" id="VBSN01000029">
    <property type="protein sequence ID" value="KAA6439924.1"/>
    <property type="molecule type" value="Genomic_DNA"/>
</dbReference>
<sequence length="243" mass="27662">MSKPTITKKFNFIIQSKGGVGKSFLTYILGVKHENNMDTYILDVDGSTKTSTKQLKFLYDQKRIAKIDLLDKQERIARDKLFGSIEEISGLSYKNYILDFGAPESEQLPALFSRDVNQEDLKAFTDYLNIEFVFHVIIAGGTAYTACVEYLNSIVRVVGTEFKIVVWLNENTLLNYPQQIEEIVEHARILELQVERFGDVLTGSVFDTQISEIMQQGLGREGIDKSGRMITVQMNKLTRDLII</sequence>
<organism evidence="1 2">
    <name type="scientific">Dyadobacter flavalbus</name>
    <dbReference type="NCBI Taxonomy" id="2579942"/>
    <lineage>
        <taxon>Bacteria</taxon>
        <taxon>Pseudomonadati</taxon>
        <taxon>Bacteroidota</taxon>
        <taxon>Cytophagia</taxon>
        <taxon>Cytophagales</taxon>
        <taxon>Spirosomataceae</taxon>
        <taxon>Dyadobacter</taxon>
    </lineage>
</organism>
<dbReference type="RefSeq" id="WP_139011955.1">
    <property type="nucleotide sequence ID" value="NZ_VBSN01000029.1"/>
</dbReference>
<reference evidence="1 2" key="1">
    <citation type="submission" date="2019-05" db="EMBL/GenBank/DDBJ databases">
        <authorList>
            <person name="Qu J.-H."/>
        </authorList>
    </citation>
    <scope>NUCLEOTIDE SEQUENCE [LARGE SCALE GENOMIC DNA]</scope>
    <source>
        <strain evidence="1 2">NS28</strain>
    </source>
</reference>
<accession>A0A5M8QYZ8</accession>
<dbReference type="OrthoDB" id="937857at2"/>
<gene>
    <name evidence="1" type="ORF">FEM33_10175</name>
</gene>
<evidence type="ECO:0008006" key="3">
    <source>
        <dbReference type="Google" id="ProtNLM"/>
    </source>
</evidence>
<keyword evidence="2" id="KW-1185">Reference proteome</keyword>
<comment type="caution">
    <text evidence="1">The sequence shown here is derived from an EMBL/GenBank/DDBJ whole genome shotgun (WGS) entry which is preliminary data.</text>
</comment>
<dbReference type="AlphaFoldDB" id="A0A5M8QYZ8"/>
<dbReference type="Proteomes" id="UP000323994">
    <property type="component" value="Unassembled WGS sequence"/>
</dbReference>